<dbReference type="Pfam" id="PF24696">
    <property type="entry name" value="UGSC"/>
    <property type="match status" value="1"/>
</dbReference>
<feature type="domain" description="UGSC-like" evidence="1">
    <location>
        <begin position="2"/>
        <end position="57"/>
    </location>
</feature>
<accession>A0A381PAY6</accession>
<protein>
    <recommendedName>
        <fullName evidence="1">UGSC-like domain-containing protein</fullName>
    </recommendedName>
</protein>
<name>A0A381PAY6_9ZZZZ</name>
<proteinExistence type="predicted"/>
<evidence type="ECO:0000259" key="1">
    <source>
        <dbReference type="Pfam" id="PF24696"/>
    </source>
</evidence>
<organism evidence="2">
    <name type="scientific">marine metagenome</name>
    <dbReference type="NCBI Taxonomy" id="408172"/>
    <lineage>
        <taxon>unclassified sequences</taxon>
        <taxon>metagenomes</taxon>
        <taxon>ecological metagenomes</taxon>
    </lineage>
</organism>
<reference evidence="2" key="1">
    <citation type="submission" date="2018-05" db="EMBL/GenBank/DDBJ databases">
        <authorList>
            <person name="Lanie J.A."/>
            <person name="Ng W.-L."/>
            <person name="Kazmierczak K.M."/>
            <person name="Andrzejewski T.M."/>
            <person name="Davidsen T.M."/>
            <person name="Wayne K.J."/>
            <person name="Tettelin H."/>
            <person name="Glass J.I."/>
            <person name="Rusch D."/>
            <person name="Podicherti R."/>
            <person name="Tsui H.-C.T."/>
            <person name="Winkler M.E."/>
        </authorList>
    </citation>
    <scope>NUCLEOTIDE SEQUENCE</scope>
</reference>
<dbReference type="AlphaFoldDB" id="A0A381PAY6"/>
<sequence>MSVMTSAFADAAELMARVQGVPLHPFAVIEHPIASADDVGINARAQEAVEKAVEVLVSR</sequence>
<dbReference type="InterPro" id="IPR057767">
    <property type="entry name" value="UGSC-like_dom"/>
</dbReference>
<gene>
    <name evidence="2" type="ORF">METZ01_LOCUS16999</name>
</gene>
<dbReference type="EMBL" id="UINC01000928">
    <property type="protein sequence ID" value="SUZ64145.1"/>
    <property type="molecule type" value="Genomic_DNA"/>
</dbReference>
<evidence type="ECO:0000313" key="2">
    <source>
        <dbReference type="EMBL" id="SUZ64145.1"/>
    </source>
</evidence>